<evidence type="ECO:0000256" key="2">
    <source>
        <dbReference type="SAM" id="MobiDB-lite"/>
    </source>
</evidence>
<dbReference type="PANTHER" id="PTHR31941:SF1">
    <property type="entry name" value="CYTOSKELETAL SIGNALING PROTEIN SLM1"/>
    <property type="match status" value="1"/>
</dbReference>
<dbReference type="Proteomes" id="UP000237438">
    <property type="component" value="Unassembled WGS sequence"/>
</dbReference>
<dbReference type="Pfam" id="PF20400">
    <property type="entry name" value="BAR_4"/>
    <property type="match status" value="1"/>
</dbReference>
<evidence type="ECO:0000313" key="5">
    <source>
        <dbReference type="Proteomes" id="UP000237438"/>
    </source>
</evidence>
<evidence type="ECO:0000259" key="3">
    <source>
        <dbReference type="PROSITE" id="PS50003"/>
    </source>
</evidence>
<dbReference type="SUPFAM" id="SSF50729">
    <property type="entry name" value="PH domain-like"/>
    <property type="match status" value="1"/>
</dbReference>
<proteinExistence type="predicted"/>
<dbReference type="InterPro" id="IPR046868">
    <property type="entry name" value="BAR_4"/>
</dbReference>
<feature type="region of interest" description="Disordered" evidence="2">
    <location>
        <begin position="458"/>
        <end position="506"/>
    </location>
</feature>
<protein>
    <recommendedName>
        <fullName evidence="3">PH domain-containing protein</fullName>
    </recommendedName>
</protein>
<evidence type="ECO:0000313" key="4">
    <source>
        <dbReference type="EMBL" id="POS85485.1"/>
    </source>
</evidence>
<organism evidence="4 5">
    <name type="scientific">Erysiphe pulchra</name>
    <dbReference type="NCBI Taxonomy" id="225359"/>
    <lineage>
        <taxon>Eukaryota</taxon>
        <taxon>Fungi</taxon>
        <taxon>Dikarya</taxon>
        <taxon>Ascomycota</taxon>
        <taxon>Pezizomycotina</taxon>
        <taxon>Leotiomycetes</taxon>
        <taxon>Erysiphales</taxon>
        <taxon>Erysiphaceae</taxon>
        <taxon>Erysiphe</taxon>
    </lineage>
</organism>
<feature type="domain" description="PH" evidence="3">
    <location>
        <begin position="303"/>
        <end position="413"/>
    </location>
</feature>
<feature type="compositionally biased region" description="Polar residues" evidence="2">
    <location>
        <begin position="472"/>
        <end position="488"/>
    </location>
</feature>
<keyword evidence="5" id="KW-1185">Reference proteome</keyword>
<name>A0A2S4PTW3_9PEZI</name>
<gene>
    <name evidence="4" type="ORF">EPUL_002089</name>
</gene>
<dbReference type="PANTHER" id="PTHR31941">
    <property type="entry name" value="CYTOSKELETAL SIGNALING PROTEIN SLM1"/>
    <property type="match status" value="1"/>
</dbReference>
<reference evidence="4 5" key="1">
    <citation type="submission" date="2017-10" db="EMBL/GenBank/DDBJ databases">
        <title>Development of genomic resources for the powdery mildew, Erysiphe pulchra.</title>
        <authorList>
            <person name="Wadl P.A."/>
            <person name="Mack B.M."/>
            <person name="Moore G."/>
            <person name="Beltz S.B."/>
        </authorList>
    </citation>
    <scope>NUCLEOTIDE SEQUENCE [LARGE SCALE GENOMIC DNA]</scope>
    <source>
        <strain evidence="4">Cflorida</strain>
    </source>
</reference>
<dbReference type="Gene3D" id="1.20.1270.60">
    <property type="entry name" value="Arfaptin homology (AH) domain/BAR domain"/>
    <property type="match status" value="1"/>
</dbReference>
<dbReference type="SMART" id="SM00233">
    <property type="entry name" value="PH"/>
    <property type="match status" value="1"/>
</dbReference>
<feature type="compositionally biased region" description="Polar residues" evidence="2">
    <location>
        <begin position="1"/>
        <end position="22"/>
    </location>
</feature>
<feature type="compositionally biased region" description="Basic and acidic residues" evidence="2">
    <location>
        <begin position="458"/>
        <end position="471"/>
    </location>
</feature>
<dbReference type="AlphaFoldDB" id="A0A2S4PTW3"/>
<dbReference type="InterPro" id="IPR046869">
    <property type="entry name" value="SLM1/RGC1-like_PH"/>
</dbReference>
<dbReference type="Gene3D" id="2.30.29.30">
    <property type="entry name" value="Pleckstrin-homology domain (PH domain)/Phosphotyrosine-binding domain (PTB)"/>
    <property type="match status" value="1"/>
</dbReference>
<dbReference type="OrthoDB" id="2264563at2759"/>
<dbReference type="PROSITE" id="PS50003">
    <property type="entry name" value="PH_DOMAIN"/>
    <property type="match status" value="1"/>
</dbReference>
<sequence>MISPGAQTGNLVSRQVSMQSAMSEDAVPTEDPKNTVDLLFERFTAWKFVVDALEDYINTTEKVQKSQAKEYQRVLKTLQGPLKAGHHFDQKVGGIASLFENIRQNTQGLVNSYLETEKNIKGTIIPVIEQLRKEIKIQSKEFTSGAVKGAKDVEKARNLTQKHIELLGQNVAGFESSGSRLHSTEDPYVLRRGVVHHLHKQIIEENGQRQILASLQKNFHQFEQHVIEVIQTSLSSLTHFMNTQAQSQQEHYSDVMKTAQAIPLDFEWNGFVSRSGDMLVNPSISDRCIDTITFPNRDHKSTSPIIAGTLERKSRNKLSFAGFTTGYYVVTMSKFLHEFKDEDCVHKDPDPELSIYLPDATIGVTSGEKFSVKGKDVSKGLSSKLSGNSDLHFKAASPEEAQKWVYALQSVIGQTHLTVNDSMEKTVEEEEEEKEKEKVASSPPIYTEETSVVITEKKILPLEQPQKKADEIQQSPITETPGPLSSNLVDKKVADPEEIKIEEINK</sequence>
<evidence type="ECO:0000256" key="1">
    <source>
        <dbReference type="ARBA" id="ARBA00022553"/>
    </source>
</evidence>
<comment type="caution">
    <text evidence="4">The sequence shown here is derived from an EMBL/GenBank/DDBJ whole genome shotgun (WGS) entry which is preliminary data.</text>
</comment>
<keyword evidence="1" id="KW-0597">Phosphoprotein</keyword>
<dbReference type="InterPro" id="IPR011993">
    <property type="entry name" value="PH-like_dom_sf"/>
</dbReference>
<dbReference type="STRING" id="225359.A0A2S4PTW3"/>
<feature type="region of interest" description="Disordered" evidence="2">
    <location>
        <begin position="1"/>
        <end position="31"/>
    </location>
</feature>
<accession>A0A2S4PTW3</accession>
<dbReference type="EMBL" id="PEDP01000589">
    <property type="protein sequence ID" value="POS85485.1"/>
    <property type="molecule type" value="Genomic_DNA"/>
</dbReference>
<dbReference type="Pfam" id="PF20399">
    <property type="entry name" value="PH_20"/>
    <property type="match status" value="1"/>
</dbReference>
<dbReference type="InterPro" id="IPR027267">
    <property type="entry name" value="AH/BAR_dom_sf"/>
</dbReference>
<feature type="region of interest" description="Disordered" evidence="2">
    <location>
        <begin position="425"/>
        <end position="444"/>
    </location>
</feature>
<feature type="compositionally biased region" description="Basic and acidic residues" evidence="2">
    <location>
        <begin position="489"/>
        <end position="506"/>
    </location>
</feature>
<dbReference type="InterPro" id="IPR001849">
    <property type="entry name" value="PH_domain"/>
</dbReference>